<feature type="transmembrane region" description="Helical" evidence="7">
    <location>
        <begin position="177"/>
        <end position="196"/>
    </location>
</feature>
<comment type="similarity">
    <text evidence="6">Belongs to the major facilitator superfamily. Allantoate permease family.</text>
</comment>
<dbReference type="PANTHER" id="PTHR43791">
    <property type="entry name" value="PERMEASE-RELATED"/>
    <property type="match status" value="1"/>
</dbReference>
<dbReference type="EMBL" id="KB822713">
    <property type="protein sequence ID" value="ETN44980.1"/>
    <property type="molecule type" value="Genomic_DNA"/>
</dbReference>
<accession>W2S8M5</accession>
<protein>
    <recommendedName>
        <fullName evidence="8">Major facilitator superfamily (MFS) profile domain-containing protein</fullName>
    </recommendedName>
</protein>
<dbReference type="RefSeq" id="XP_008712750.1">
    <property type="nucleotide sequence ID" value="XM_008714528.1"/>
</dbReference>
<dbReference type="SUPFAM" id="SSF103473">
    <property type="entry name" value="MFS general substrate transporter"/>
    <property type="match status" value="1"/>
</dbReference>
<dbReference type="PROSITE" id="PS50850">
    <property type="entry name" value="MFS"/>
    <property type="match status" value="1"/>
</dbReference>
<evidence type="ECO:0000259" key="8">
    <source>
        <dbReference type="PROSITE" id="PS50850"/>
    </source>
</evidence>
<feature type="transmembrane region" description="Helical" evidence="7">
    <location>
        <begin position="277"/>
        <end position="301"/>
    </location>
</feature>
<feature type="transmembrane region" description="Helical" evidence="7">
    <location>
        <begin position="434"/>
        <end position="456"/>
    </location>
</feature>
<keyword evidence="3 7" id="KW-0812">Transmembrane</keyword>
<dbReference type="Gene3D" id="1.20.1250.20">
    <property type="entry name" value="MFS general substrate transporter like domains"/>
    <property type="match status" value="2"/>
</dbReference>
<gene>
    <name evidence="9" type="ORF">HMPREF1541_09856</name>
</gene>
<dbReference type="GO" id="GO:0022857">
    <property type="term" value="F:transmembrane transporter activity"/>
    <property type="evidence" value="ECO:0007669"/>
    <property type="project" value="InterPro"/>
</dbReference>
<keyword evidence="4 7" id="KW-1133">Transmembrane helix</keyword>
<evidence type="ECO:0000256" key="7">
    <source>
        <dbReference type="SAM" id="Phobius"/>
    </source>
</evidence>
<feature type="transmembrane region" description="Helical" evidence="7">
    <location>
        <begin position="146"/>
        <end position="165"/>
    </location>
</feature>
<keyword evidence="5 7" id="KW-0472">Membrane</keyword>
<reference evidence="9 10" key="1">
    <citation type="submission" date="2013-03" db="EMBL/GenBank/DDBJ databases">
        <title>The Genome Sequence of Phialophora europaea CBS 101466.</title>
        <authorList>
            <consortium name="The Broad Institute Genomics Platform"/>
            <person name="Cuomo C."/>
            <person name="de Hoog S."/>
            <person name="Gorbushina A."/>
            <person name="Walker B."/>
            <person name="Young S.K."/>
            <person name="Zeng Q."/>
            <person name="Gargeya S."/>
            <person name="Fitzgerald M."/>
            <person name="Haas B."/>
            <person name="Abouelleil A."/>
            <person name="Allen A.W."/>
            <person name="Alvarado L."/>
            <person name="Arachchi H.M."/>
            <person name="Berlin A.M."/>
            <person name="Chapman S.B."/>
            <person name="Gainer-Dewar J."/>
            <person name="Goldberg J."/>
            <person name="Griggs A."/>
            <person name="Gujja S."/>
            <person name="Hansen M."/>
            <person name="Howarth C."/>
            <person name="Imamovic A."/>
            <person name="Ireland A."/>
            <person name="Larimer J."/>
            <person name="McCowan C."/>
            <person name="Murphy C."/>
            <person name="Pearson M."/>
            <person name="Poon T.W."/>
            <person name="Priest M."/>
            <person name="Roberts A."/>
            <person name="Saif S."/>
            <person name="Shea T."/>
            <person name="Sisk P."/>
            <person name="Sykes S."/>
            <person name="Wortman J."/>
            <person name="Nusbaum C."/>
            <person name="Birren B."/>
        </authorList>
    </citation>
    <scope>NUCLEOTIDE SEQUENCE [LARGE SCALE GENOMIC DNA]</scope>
    <source>
        <strain evidence="9 10">CBS 101466</strain>
    </source>
</reference>
<dbReference type="InterPro" id="IPR020846">
    <property type="entry name" value="MFS_dom"/>
</dbReference>
<dbReference type="InterPro" id="IPR036259">
    <property type="entry name" value="MFS_trans_sf"/>
</dbReference>
<keyword evidence="2" id="KW-0813">Transport</keyword>
<dbReference type="GeneID" id="19977195"/>
<evidence type="ECO:0000256" key="3">
    <source>
        <dbReference type="ARBA" id="ARBA00022692"/>
    </source>
</evidence>
<dbReference type="VEuPathDB" id="FungiDB:HMPREF1541_09856"/>
<organism evidence="9 10">
    <name type="scientific">Cyphellophora europaea (strain CBS 101466)</name>
    <name type="common">Phialophora europaea</name>
    <dbReference type="NCBI Taxonomy" id="1220924"/>
    <lineage>
        <taxon>Eukaryota</taxon>
        <taxon>Fungi</taxon>
        <taxon>Dikarya</taxon>
        <taxon>Ascomycota</taxon>
        <taxon>Pezizomycotina</taxon>
        <taxon>Eurotiomycetes</taxon>
        <taxon>Chaetothyriomycetidae</taxon>
        <taxon>Chaetothyriales</taxon>
        <taxon>Cyphellophoraceae</taxon>
        <taxon>Cyphellophora</taxon>
    </lineage>
</organism>
<feature type="transmembrane region" description="Helical" evidence="7">
    <location>
        <begin position="112"/>
        <end position="134"/>
    </location>
</feature>
<feature type="transmembrane region" description="Helical" evidence="7">
    <location>
        <begin position="79"/>
        <end position="100"/>
    </location>
</feature>
<dbReference type="PANTHER" id="PTHR43791:SF97">
    <property type="entry name" value="ALLANTOATE TRANSPORTER, PUTATIVE (AFU_ORTHOLOGUE AFUA_1G14700)-RELATED"/>
    <property type="match status" value="1"/>
</dbReference>
<keyword evidence="10" id="KW-1185">Reference proteome</keyword>
<proteinExistence type="inferred from homology"/>
<dbReference type="FunFam" id="1.20.1250.20:FF:000064">
    <property type="entry name" value="MFS allantoate transporter"/>
    <property type="match status" value="1"/>
</dbReference>
<dbReference type="HOGENOM" id="CLU_001265_0_5_1"/>
<name>W2S8M5_CYPE1</name>
<evidence type="ECO:0000256" key="4">
    <source>
        <dbReference type="ARBA" id="ARBA00022989"/>
    </source>
</evidence>
<dbReference type="Pfam" id="PF07690">
    <property type="entry name" value="MFS_1"/>
    <property type="match status" value="1"/>
</dbReference>
<dbReference type="InterPro" id="IPR011701">
    <property type="entry name" value="MFS"/>
</dbReference>
<feature type="transmembrane region" description="Helical" evidence="7">
    <location>
        <begin position="313"/>
        <end position="334"/>
    </location>
</feature>
<evidence type="ECO:0000256" key="1">
    <source>
        <dbReference type="ARBA" id="ARBA00004141"/>
    </source>
</evidence>
<evidence type="ECO:0000313" key="9">
    <source>
        <dbReference type="EMBL" id="ETN44980.1"/>
    </source>
</evidence>
<comment type="subcellular location">
    <subcellularLocation>
        <location evidence="1">Membrane</location>
        <topology evidence="1">Multi-pass membrane protein</topology>
    </subcellularLocation>
</comment>
<feature type="domain" description="Major facilitator superfamily (MFS) profile" evidence="8">
    <location>
        <begin position="49"/>
        <end position="461"/>
    </location>
</feature>
<feature type="transmembrane region" description="Helical" evidence="7">
    <location>
        <begin position="208"/>
        <end position="228"/>
    </location>
</feature>
<dbReference type="InParanoid" id="W2S8M5"/>
<feature type="transmembrane region" description="Helical" evidence="7">
    <location>
        <begin position="367"/>
        <end position="389"/>
    </location>
</feature>
<evidence type="ECO:0000256" key="2">
    <source>
        <dbReference type="ARBA" id="ARBA00022448"/>
    </source>
</evidence>
<dbReference type="eggNOG" id="KOG2533">
    <property type="taxonomic scope" value="Eukaryota"/>
</dbReference>
<dbReference type="OrthoDB" id="6730379at2759"/>
<evidence type="ECO:0000256" key="5">
    <source>
        <dbReference type="ARBA" id="ARBA00023136"/>
    </source>
</evidence>
<dbReference type="Proteomes" id="UP000030752">
    <property type="component" value="Unassembled WGS sequence"/>
</dbReference>
<evidence type="ECO:0000256" key="6">
    <source>
        <dbReference type="ARBA" id="ARBA00037968"/>
    </source>
</evidence>
<feature type="transmembrane region" description="Helical" evidence="7">
    <location>
        <begin position="401"/>
        <end position="422"/>
    </location>
</feature>
<feature type="transmembrane region" description="Helical" evidence="7">
    <location>
        <begin position="341"/>
        <end position="361"/>
    </location>
</feature>
<dbReference type="GO" id="GO:0016020">
    <property type="term" value="C:membrane"/>
    <property type="evidence" value="ECO:0007669"/>
    <property type="project" value="UniProtKB-SubCell"/>
</dbReference>
<evidence type="ECO:0000313" key="10">
    <source>
        <dbReference type="Proteomes" id="UP000030752"/>
    </source>
</evidence>
<dbReference type="AlphaFoldDB" id="W2S8M5"/>
<sequence>MNDLTASKELNDKGQSTEVALDLLHSAQQGDVLDVKQSRKLLWKLDLRLVPLLCITYALQSIDKTTLNYAAVFGLRDDLGLSSTQYSWSGAIFYLGYLIWEYPTGLLLQKFPVNRFLSCTVIIWGCVLLCHTPVNNFAGLATVRTFLGVFEASIQPATMIIFSMYYKRQEQPFRMGIWIGSAGMGYVIAGIASFGIGHIQGSLVSWRLMFIFWGSVTVAWGIFLLWALPGSPVSASFLTEEEKTAVLDRIKDNGTGLENRKFKKDQFREAMVDLKTWLLFFFAVASNSPNGGLTTFQGLIIRALGFSVLDTTLIQMPSGGVQAVVCVFACYMASVFPNARLATMLACLVPFLVGLIGLQTVPYSAPYGRLACLWISFAYTATWTLSMSVATANTAGHTKKVTVNAMLLIGYCLGNFIGPFFFKISQSPDYELGVGMMFFCLAVQVCCIVGLGVLFWSRNKRRRVPGCEEEVREAQQNGFLDVTDMKNAYFEYVF</sequence>